<dbReference type="AlphaFoldDB" id="A0A0F8Z1E9"/>
<organism evidence="1">
    <name type="scientific">marine sediment metagenome</name>
    <dbReference type="NCBI Taxonomy" id="412755"/>
    <lineage>
        <taxon>unclassified sequences</taxon>
        <taxon>metagenomes</taxon>
        <taxon>ecological metagenomes</taxon>
    </lineage>
</organism>
<protein>
    <submittedName>
        <fullName evidence="1">Uncharacterized protein</fullName>
    </submittedName>
</protein>
<reference evidence="1" key="1">
    <citation type="journal article" date="2015" name="Nature">
        <title>Complex archaea that bridge the gap between prokaryotes and eukaryotes.</title>
        <authorList>
            <person name="Spang A."/>
            <person name="Saw J.H."/>
            <person name="Jorgensen S.L."/>
            <person name="Zaremba-Niedzwiedzka K."/>
            <person name="Martijn J."/>
            <person name="Lind A.E."/>
            <person name="van Eijk R."/>
            <person name="Schleper C."/>
            <person name="Guy L."/>
            <person name="Ettema T.J."/>
        </authorList>
    </citation>
    <scope>NUCLEOTIDE SEQUENCE</scope>
</reference>
<proteinExistence type="predicted"/>
<comment type="caution">
    <text evidence="1">The sequence shown here is derived from an EMBL/GenBank/DDBJ whole genome shotgun (WGS) entry which is preliminary data.</text>
</comment>
<dbReference type="EMBL" id="LAZR01063053">
    <property type="protein sequence ID" value="KKK60269.1"/>
    <property type="molecule type" value="Genomic_DNA"/>
</dbReference>
<name>A0A0F8Z1E9_9ZZZZ</name>
<accession>A0A0F8Z1E9</accession>
<feature type="non-terminal residue" evidence="1">
    <location>
        <position position="1"/>
    </location>
</feature>
<evidence type="ECO:0000313" key="1">
    <source>
        <dbReference type="EMBL" id="KKK60269.1"/>
    </source>
</evidence>
<sequence length="122" mass="13892">KNFTQWTSSQNDFRNAIDDFLIHCDDDVLQLAQSEIPYCNFMVGFPGFGTPLKKVGWRTVDFWLGGWGGYVEIYADLLSCAGGVVERLPTPLRPFFDQGVVDEIASGLELEYTEMTRCQIRR</sequence>
<gene>
    <name evidence="1" type="ORF">LCGC14_3026060</name>
</gene>